<evidence type="ECO:0000256" key="1">
    <source>
        <dbReference type="ARBA" id="ARBA00006295"/>
    </source>
</evidence>
<dbReference type="NCBIfam" id="TIGR00180">
    <property type="entry name" value="parB_part"/>
    <property type="match status" value="1"/>
</dbReference>
<evidence type="ECO:0000313" key="6">
    <source>
        <dbReference type="Proteomes" id="UP001501637"/>
    </source>
</evidence>
<dbReference type="Pfam" id="PF17762">
    <property type="entry name" value="HTH_ParB"/>
    <property type="match status" value="1"/>
</dbReference>
<dbReference type="EMBL" id="BAAAUG010000284">
    <property type="protein sequence ID" value="GAA3155911.1"/>
    <property type="molecule type" value="Genomic_DNA"/>
</dbReference>
<dbReference type="SMART" id="SM00470">
    <property type="entry name" value="ParB"/>
    <property type="match status" value="1"/>
</dbReference>
<dbReference type="Proteomes" id="UP001501637">
    <property type="component" value="Unassembled WGS sequence"/>
</dbReference>
<dbReference type="RefSeq" id="WP_344531163.1">
    <property type="nucleotide sequence ID" value="NZ_BAAAUG010000284.1"/>
</dbReference>
<dbReference type="PANTHER" id="PTHR33375">
    <property type="entry name" value="CHROMOSOME-PARTITIONING PROTEIN PARB-RELATED"/>
    <property type="match status" value="1"/>
</dbReference>
<proteinExistence type="inferred from homology"/>
<feature type="domain" description="ParB-like N-terminal" evidence="4">
    <location>
        <begin position="44"/>
        <end position="150"/>
    </location>
</feature>
<sequence>MSRVADQLGTGASFGRTRSQVSARRAAVAAATGGVPTEGVPDPTSLPVDLISPNPDNPRTTFGDLTDLGNSLKDHGQKQAVTVMNRDAYVTANPARESELEDGTTHVVVDGSSRLWAAREFGVAELKVMVDDSQGSTEEELLESALVANVHRQDLEPMDEARALQRLLAIHQTQTKLAKRLHKSQGWVSQRLALLGLTPELQQSLEEGTESVDLLRAVGNKPAEQQQKALDELKEKKAGEEGMRRRQRSMPRATPESRYGVMDDTERDEPEAGATGSRAPQPGVPLQGEAATPQARRAAAAETDESADQTRRREPLPELVGITSMPFGRPEAVLRILEEHMPAEKLAQLIKLLNNRT</sequence>
<comment type="caution">
    <text evidence="5">The sequence shown here is derived from an EMBL/GenBank/DDBJ whole genome shotgun (WGS) entry which is preliminary data.</text>
</comment>
<dbReference type="PANTHER" id="PTHR33375:SF1">
    <property type="entry name" value="CHROMOSOME-PARTITIONING PROTEIN PARB-RELATED"/>
    <property type="match status" value="1"/>
</dbReference>
<dbReference type="SUPFAM" id="SSF109709">
    <property type="entry name" value="KorB DNA-binding domain-like"/>
    <property type="match status" value="1"/>
</dbReference>
<dbReference type="InterPro" id="IPR004437">
    <property type="entry name" value="ParB/RepB/Spo0J"/>
</dbReference>
<feature type="compositionally biased region" description="Basic and acidic residues" evidence="3">
    <location>
        <begin position="229"/>
        <end position="244"/>
    </location>
</feature>
<dbReference type="Gene3D" id="3.90.1530.30">
    <property type="match status" value="1"/>
</dbReference>
<evidence type="ECO:0000256" key="2">
    <source>
        <dbReference type="ARBA" id="ARBA00022829"/>
    </source>
</evidence>
<feature type="compositionally biased region" description="Low complexity" evidence="3">
    <location>
        <begin position="290"/>
        <end position="301"/>
    </location>
</feature>
<keyword evidence="6" id="KW-1185">Reference proteome</keyword>
<feature type="region of interest" description="Disordered" evidence="3">
    <location>
        <begin position="1"/>
        <end position="56"/>
    </location>
</feature>
<dbReference type="InterPro" id="IPR041468">
    <property type="entry name" value="HTH_ParB/Spo0J"/>
</dbReference>
<keyword evidence="2" id="KW-0159">Chromosome partition</keyword>
<accession>A0ABP6NQT5</accession>
<feature type="region of interest" description="Disordered" evidence="3">
    <location>
        <begin position="222"/>
        <end position="323"/>
    </location>
</feature>
<evidence type="ECO:0000313" key="5">
    <source>
        <dbReference type="EMBL" id="GAA3155911.1"/>
    </source>
</evidence>
<reference evidence="6" key="1">
    <citation type="journal article" date="2019" name="Int. J. Syst. Evol. Microbiol.">
        <title>The Global Catalogue of Microorganisms (GCM) 10K type strain sequencing project: providing services to taxonomists for standard genome sequencing and annotation.</title>
        <authorList>
            <consortium name="The Broad Institute Genomics Platform"/>
            <consortium name="The Broad Institute Genome Sequencing Center for Infectious Disease"/>
            <person name="Wu L."/>
            <person name="Ma J."/>
        </authorList>
    </citation>
    <scope>NUCLEOTIDE SEQUENCE [LARGE SCALE GENOMIC DNA]</scope>
    <source>
        <strain evidence="6">JCM 9092</strain>
    </source>
</reference>
<evidence type="ECO:0000256" key="3">
    <source>
        <dbReference type="SAM" id="MobiDB-lite"/>
    </source>
</evidence>
<comment type="similarity">
    <text evidence="1">Belongs to the ParB family.</text>
</comment>
<name>A0ABP6NQT5_9ACTN</name>
<protein>
    <recommendedName>
        <fullName evidence="4">ParB-like N-terminal domain-containing protein</fullName>
    </recommendedName>
</protein>
<dbReference type="InterPro" id="IPR003115">
    <property type="entry name" value="ParB_N"/>
</dbReference>
<evidence type="ECO:0000259" key="4">
    <source>
        <dbReference type="SMART" id="SM00470"/>
    </source>
</evidence>
<gene>
    <name evidence="5" type="ORF">GCM10010449_85300</name>
</gene>
<dbReference type="SUPFAM" id="SSF110849">
    <property type="entry name" value="ParB/Sulfiredoxin"/>
    <property type="match status" value="1"/>
</dbReference>
<dbReference type="Gene3D" id="1.10.10.2830">
    <property type="match status" value="1"/>
</dbReference>
<feature type="compositionally biased region" description="Low complexity" evidence="3">
    <location>
        <begin position="16"/>
        <end position="32"/>
    </location>
</feature>
<dbReference type="InterPro" id="IPR036086">
    <property type="entry name" value="ParB/Sulfiredoxin_sf"/>
</dbReference>
<organism evidence="5 6">
    <name type="scientific">Streptomyces rectiviolaceus</name>
    <dbReference type="NCBI Taxonomy" id="332591"/>
    <lineage>
        <taxon>Bacteria</taxon>
        <taxon>Bacillati</taxon>
        <taxon>Actinomycetota</taxon>
        <taxon>Actinomycetes</taxon>
        <taxon>Kitasatosporales</taxon>
        <taxon>Streptomycetaceae</taxon>
        <taxon>Streptomyces</taxon>
    </lineage>
</organism>
<dbReference type="Pfam" id="PF02195">
    <property type="entry name" value="ParB_N"/>
    <property type="match status" value="1"/>
</dbReference>
<dbReference type="InterPro" id="IPR050336">
    <property type="entry name" value="Chromosome_partition/occlusion"/>
</dbReference>